<accession>A0A1G7QGS0</accession>
<feature type="signal peptide" evidence="1">
    <location>
        <begin position="1"/>
        <end position="19"/>
    </location>
</feature>
<reference evidence="3" key="1">
    <citation type="submission" date="2016-10" db="EMBL/GenBank/DDBJ databases">
        <authorList>
            <person name="Varghese N."/>
            <person name="Submissions S."/>
        </authorList>
    </citation>
    <scope>NUCLEOTIDE SEQUENCE [LARGE SCALE GENOMIC DNA]</scope>
    <source>
        <strain evidence="3">KHC7</strain>
    </source>
</reference>
<dbReference type="STRING" id="571438.SAMN05192586_12131"/>
<dbReference type="OrthoDB" id="5450570at2"/>
<evidence type="ECO:0000256" key="1">
    <source>
        <dbReference type="SAM" id="SignalP"/>
    </source>
</evidence>
<evidence type="ECO:0000313" key="3">
    <source>
        <dbReference type="Proteomes" id="UP000199355"/>
    </source>
</evidence>
<protein>
    <submittedName>
        <fullName evidence="2">Conjugal transfer protein TrbH</fullName>
    </submittedName>
</protein>
<name>A0A1G7QGS0_9BACT</name>
<dbReference type="PROSITE" id="PS51257">
    <property type="entry name" value="PROKAR_LIPOPROTEIN"/>
    <property type="match status" value="1"/>
</dbReference>
<dbReference type="Proteomes" id="UP000199355">
    <property type="component" value="Unassembled WGS sequence"/>
</dbReference>
<keyword evidence="1" id="KW-0732">Signal</keyword>
<dbReference type="EMBL" id="FNBX01000021">
    <property type="protein sequence ID" value="SDF97658.1"/>
    <property type="molecule type" value="Genomic_DNA"/>
</dbReference>
<proteinExistence type="predicted"/>
<dbReference type="AlphaFoldDB" id="A0A1G7QGS0"/>
<feature type="chain" id="PRO_5011660790" evidence="1">
    <location>
        <begin position="20"/>
        <end position="165"/>
    </location>
</feature>
<keyword evidence="3" id="KW-1185">Reference proteome</keyword>
<dbReference type="RefSeq" id="WP_092155072.1">
    <property type="nucleotide sequence ID" value="NZ_FNBX01000021.1"/>
</dbReference>
<sequence>MKRAVFLLLALLLSGCAGRGLSGSFCGPLPSDTAVVQVAQDAVSFLASSYPPGHTALFLMPAKAENAFAHALENGLRSRGFTLLMEDRKDALAVAYTLDELRDDAAWYLQLRLSDGKALARVYDAAGLPEAGRSQTEAVAPRPLLEKAANKAGAAYDKAAHALND</sequence>
<organism evidence="2 3">
    <name type="scientific">Desulfovibrio legallii</name>
    <dbReference type="NCBI Taxonomy" id="571438"/>
    <lineage>
        <taxon>Bacteria</taxon>
        <taxon>Pseudomonadati</taxon>
        <taxon>Thermodesulfobacteriota</taxon>
        <taxon>Desulfovibrionia</taxon>
        <taxon>Desulfovibrionales</taxon>
        <taxon>Desulfovibrionaceae</taxon>
        <taxon>Desulfovibrio</taxon>
    </lineage>
</organism>
<gene>
    <name evidence="2" type="ORF">SAMN05192586_12131</name>
</gene>
<evidence type="ECO:0000313" key="2">
    <source>
        <dbReference type="EMBL" id="SDF97658.1"/>
    </source>
</evidence>